<proteinExistence type="predicted"/>
<evidence type="ECO:0000313" key="2">
    <source>
        <dbReference type="Proteomes" id="UP000293547"/>
    </source>
</evidence>
<dbReference type="Proteomes" id="UP000293547">
    <property type="component" value="Unassembled WGS sequence"/>
</dbReference>
<reference evidence="1 2" key="1">
    <citation type="journal article" date="2019" name="bioRxiv">
        <title>Genomics, evolutionary history and diagnostics of the Alternaria alternata species group including apple and Asian pear pathotypes.</title>
        <authorList>
            <person name="Armitage A.D."/>
            <person name="Cockerton H.M."/>
            <person name="Sreenivasaprasad S."/>
            <person name="Woodhall J.W."/>
            <person name="Lane C.R."/>
            <person name="Harrison R.J."/>
            <person name="Clarkson J.P."/>
        </authorList>
    </citation>
    <scope>NUCLEOTIDE SEQUENCE [LARGE SCALE GENOMIC DNA]</scope>
    <source>
        <strain evidence="1 2">FERA 650</strain>
    </source>
</reference>
<sequence length="91" mass="10153">MVVLTKLCTTLALITVTTLLLVPTDLVTCTEDGVQLRGNLSRRATGTSTRSCPGDSYRGRFTNYTPFYILLLKDDIAQRKGDNATWRILWA</sequence>
<dbReference type="EMBL" id="PDWZ02000018">
    <property type="protein sequence ID" value="KAB2099280.1"/>
    <property type="molecule type" value="Genomic_DNA"/>
</dbReference>
<gene>
    <name evidence="1" type="ORF">AG0111_0g12552</name>
</gene>
<keyword evidence="2" id="KW-1185">Reference proteome</keyword>
<comment type="caution">
    <text evidence="1">The sequence shown here is derived from an EMBL/GenBank/DDBJ whole genome shotgun (WGS) entry which is preliminary data.</text>
</comment>
<accession>A0ACB6F4C8</accession>
<organism evidence="1 2">
    <name type="scientific">Alternaria gaisen</name>
    <dbReference type="NCBI Taxonomy" id="167740"/>
    <lineage>
        <taxon>Eukaryota</taxon>
        <taxon>Fungi</taxon>
        <taxon>Dikarya</taxon>
        <taxon>Ascomycota</taxon>
        <taxon>Pezizomycotina</taxon>
        <taxon>Dothideomycetes</taxon>
        <taxon>Pleosporomycetidae</taxon>
        <taxon>Pleosporales</taxon>
        <taxon>Pleosporineae</taxon>
        <taxon>Pleosporaceae</taxon>
        <taxon>Alternaria</taxon>
        <taxon>Alternaria sect. Alternaria</taxon>
    </lineage>
</organism>
<name>A0ACB6F4C8_9PLEO</name>
<evidence type="ECO:0000313" key="1">
    <source>
        <dbReference type="EMBL" id="KAB2099280.1"/>
    </source>
</evidence>
<protein>
    <submittedName>
        <fullName evidence="1">Uncharacterized protein</fullName>
    </submittedName>
</protein>